<comment type="caution">
    <text evidence="2">The sequence shown here is derived from an EMBL/GenBank/DDBJ whole genome shotgun (WGS) entry which is preliminary data.</text>
</comment>
<accession>A0A2S6CC56</accession>
<keyword evidence="3" id="KW-1185">Reference proteome</keyword>
<proteinExistence type="predicted"/>
<gene>
    <name evidence="2" type="ORF">CBER1_09027</name>
</gene>
<dbReference type="AlphaFoldDB" id="A0A2S6CC56"/>
<dbReference type="OrthoDB" id="3650286at2759"/>
<feature type="compositionally biased region" description="Low complexity" evidence="1">
    <location>
        <begin position="1"/>
        <end position="16"/>
    </location>
</feature>
<dbReference type="EMBL" id="PNEN01000497">
    <property type="protein sequence ID" value="PPJ57302.1"/>
    <property type="molecule type" value="Genomic_DNA"/>
</dbReference>
<sequence length="345" mass="40513">MASTTLTDPGGLLLTDSSKVQPPEYTGDAASRVFATPELLEHILFSRVTDQYNQAITEKKIHLLKMWPMPGCGSKESICLFAVQRVSKDFRYTIQGSTKLKQLMWLAPLDNDELLAEEKWKGLGWKEVPYHDDYMSREERDSTWLPLHQPLTSMLLMFASTVDRGLFEFHSSPRNETESLWMDLGSGMFYERIDPSEIPITKFPKGWHNPEASWRKIYMCNAKTRLPVKIQIWHDYWWVNDWLALPFNVRIELGEDSTLERVFNCFSELLMAAQEMREFRLDWGEEREHAEERLSDAFPELGDEDMEEYNRQEDELSRKYDATWDAKETENNRQLYERLKAVAES</sequence>
<dbReference type="Proteomes" id="UP000237631">
    <property type="component" value="Unassembled WGS sequence"/>
</dbReference>
<feature type="region of interest" description="Disordered" evidence="1">
    <location>
        <begin position="1"/>
        <end position="22"/>
    </location>
</feature>
<protein>
    <submittedName>
        <fullName evidence="2">Uncharacterized protein</fullName>
    </submittedName>
</protein>
<name>A0A2S6CC56_9PEZI</name>
<reference evidence="3" key="1">
    <citation type="journal article" date="2017" name="bioRxiv">
        <title>Conservation of a gene cluster reveals novel cercosporin biosynthetic mechanisms and extends production to the genus Colletotrichum.</title>
        <authorList>
            <person name="de Jonge R."/>
            <person name="Ebert M.K."/>
            <person name="Huitt-Roehl C.R."/>
            <person name="Pal P."/>
            <person name="Suttle J.C."/>
            <person name="Spanner R.E."/>
            <person name="Neubauer J.D."/>
            <person name="Jurick W.M.II."/>
            <person name="Stott K.A."/>
            <person name="Secor G.A."/>
            <person name="Thomma B.P.H.J."/>
            <person name="Van de Peer Y."/>
            <person name="Townsend C.A."/>
            <person name="Bolton M.D."/>
        </authorList>
    </citation>
    <scope>NUCLEOTIDE SEQUENCE [LARGE SCALE GENOMIC DNA]</scope>
    <source>
        <strain evidence="3">CBS538.71</strain>
    </source>
</reference>
<organism evidence="2 3">
    <name type="scientific">Cercospora berteroae</name>
    <dbReference type="NCBI Taxonomy" id="357750"/>
    <lineage>
        <taxon>Eukaryota</taxon>
        <taxon>Fungi</taxon>
        <taxon>Dikarya</taxon>
        <taxon>Ascomycota</taxon>
        <taxon>Pezizomycotina</taxon>
        <taxon>Dothideomycetes</taxon>
        <taxon>Dothideomycetidae</taxon>
        <taxon>Mycosphaerellales</taxon>
        <taxon>Mycosphaerellaceae</taxon>
        <taxon>Cercospora</taxon>
    </lineage>
</organism>
<evidence type="ECO:0000256" key="1">
    <source>
        <dbReference type="SAM" id="MobiDB-lite"/>
    </source>
</evidence>
<evidence type="ECO:0000313" key="2">
    <source>
        <dbReference type="EMBL" id="PPJ57302.1"/>
    </source>
</evidence>
<evidence type="ECO:0000313" key="3">
    <source>
        <dbReference type="Proteomes" id="UP000237631"/>
    </source>
</evidence>